<feature type="domain" description="Phosphatidic acid phosphatase type 2/haloperoxidase" evidence="4">
    <location>
        <begin position="492"/>
        <end position="633"/>
    </location>
</feature>
<dbReference type="Pfam" id="PF01569">
    <property type="entry name" value="PAP2"/>
    <property type="match status" value="1"/>
</dbReference>
<feature type="transmembrane region" description="Helical" evidence="2">
    <location>
        <begin position="558"/>
        <end position="576"/>
    </location>
</feature>
<dbReference type="OrthoDB" id="8907274at2759"/>
<evidence type="ECO:0000313" key="6">
    <source>
        <dbReference type="Proteomes" id="UP000184188"/>
    </source>
</evidence>
<organism evidence="5 6">
    <name type="scientific">Penicilliopsis zonata CBS 506.65</name>
    <dbReference type="NCBI Taxonomy" id="1073090"/>
    <lineage>
        <taxon>Eukaryota</taxon>
        <taxon>Fungi</taxon>
        <taxon>Dikarya</taxon>
        <taxon>Ascomycota</taxon>
        <taxon>Pezizomycotina</taxon>
        <taxon>Eurotiomycetes</taxon>
        <taxon>Eurotiomycetidae</taxon>
        <taxon>Eurotiales</taxon>
        <taxon>Aspergillaceae</taxon>
        <taxon>Penicilliopsis</taxon>
    </lineage>
</organism>
<dbReference type="EMBL" id="KV878347">
    <property type="protein sequence ID" value="OJJ44523.1"/>
    <property type="molecule type" value="Genomic_DNA"/>
</dbReference>
<dbReference type="Proteomes" id="UP000184188">
    <property type="component" value="Unassembled WGS sequence"/>
</dbReference>
<keyword evidence="2" id="KW-0812">Transmembrane</keyword>
<proteinExistence type="predicted"/>
<feature type="transmembrane region" description="Helical" evidence="2">
    <location>
        <begin position="434"/>
        <end position="455"/>
    </location>
</feature>
<keyword evidence="2" id="KW-1133">Transmembrane helix</keyword>
<dbReference type="VEuPathDB" id="FungiDB:ASPZODRAFT_153460"/>
<dbReference type="SMART" id="SM00014">
    <property type="entry name" value="acidPPc"/>
    <property type="match status" value="1"/>
</dbReference>
<feature type="transmembrane region" description="Helical" evidence="2">
    <location>
        <begin position="488"/>
        <end position="509"/>
    </location>
</feature>
<dbReference type="PANTHER" id="PTHR39613:SF1">
    <property type="entry name" value="ANCHORED CELL WALL PROTEIN, PUTATIVE (AFU_ORTHOLOGUE AFUA_4G08960)-RELATED"/>
    <property type="match status" value="1"/>
</dbReference>
<dbReference type="Gene3D" id="1.20.144.10">
    <property type="entry name" value="Phosphatidic acid phosphatase type 2/haloperoxidase"/>
    <property type="match status" value="1"/>
</dbReference>
<keyword evidence="3" id="KW-0732">Signal</keyword>
<dbReference type="InterPro" id="IPR036938">
    <property type="entry name" value="PAP2/HPO_sf"/>
</dbReference>
<feature type="compositionally biased region" description="Polar residues" evidence="1">
    <location>
        <begin position="773"/>
        <end position="797"/>
    </location>
</feature>
<dbReference type="InterPro" id="IPR018620">
    <property type="entry name" value="Ubiquitin3-bd_protein_But2_C"/>
</dbReference>
<feature type="transmembrane region" description="Helical" evidence="2">
    <location>
        <begin position="588"/>
        <end position="606"/>
    </location>
</feature>
<protein>
    <recommendedName>
        <fullName evidence="4">Phosphatidic acid phosphatase type 2/haloperoxidase domain-containing protein</fullName>
    </recommendedName>
</protein>
<dbReference type="CDD" id="cd03390">
    <property type="entry name" value="PAP2_containing_1_like"/>
    <property type="match status" value="1"/>
</dbReference>
<dbReference type="Pfam" id="PF09792">
    <property type="entry name" value="But2"/>
    <property type="match status" value="1"/>
</dbReference>
<accession>A0A1L9SBG6</accession>
<feature type="chain" id="PRO_5013222498" description="Phosphatidic acid phosphatase type 2/haloperoxidase domain-containing protein" evidence="3">
    <location>
        <begin position="17"/>
        <end position="797"/>
    </location>
</feature>
<evidence type="ECO:0000256" key="3">
    <source>
        <dbReference type="SAM" id="SignalP"/>
    </source>
</evidence>
<reference evidence="6" key="1">
    <citation type="journal article" date="2017" name="Genome Biol.">
        <title>Comparative genomics reveals high biological diversity and specific adaptations in the industrially and medically important fungal genus Aspergillus.</title>
        <authorList>
            <person name="de Vries R.P."/>
            <person name="Riley R."/>
            <person name="Wiebenga A."/>
            <person name="Aguilar-Osorio G."/>
            <person name="Amillis S."/>
            <person name="Uchima C.A."/>
            <person name="Anderluh G."/>
            <person name="Asadollahi M."/>
            <person name="Askin M."/>
            <person name="Barry K."/>
            <person name="Battaglia E."/>
            <person name="Bayram O."/>
            <person name="Benocci T."/>
            <person name="Braus-Stromeyer S.A."/>
            <person name="Caldana C."/>
            <person name="Canovas D."/>
            <person name="Cerqueira G.C."/>
            <person name="Chen F."/>
            <person name="Chen W."/>
            <person name="Choi C."/>
            <person name="Clum A."/>
            <person name="Dos Santos R.A."/>
            <person name="Damasio A.R."/>
            <person name="Diallinas G."/>
            <person name="Emri T."/>
            <person name="Fekete E."/>
            <person name="Flipphi M."/>
            <person name="Freyberg S."/>
            <person name="Gallo A."/>
            <person name="Gournas C."/>
            <person name="Habgood R."/>
            <person name="Hainaut M."/>
            <person name="Harispe M.L."/>
            <person name="Henrissat B."/>
            <person name="Hilden K.S."/>
            <person name="Hope R."/>
            <person name="Hossain A."/>
            <person name="Karabika E."/>
            <person name="Karaffa L."/>
            <person name="Karanyi Z."/>
            <person name="Krasevec N."/>
            <person name="Kuo A."/>
            <person name="Kusch H."/>
            <person name="LaButti K."/>
            <person name="Lagendijk E.L."/>
            <person name="Lapidus A."/>
            <person name="Levasseur A."/>
            <person name="Lindquist E."/>
            <person name="Lipzen A."/>
            <person name="Logrieco A.F."/>
            <person name="MacCabe A."/>
            <person name="Maekelae M.R."/>
            <person name="Malavazi I."/>
            <person name="Melin P."/>
            <person name="Meyer V."/>
            <person name="Mielnichuk N."/>
            <person name="Miskei M."/>
            <person name="Molnar A.P."/>
            <person name="Mule G."/>
            <person name="Ngan C.Y."/>
            <person name="Orejas M."/>
            <person name="Orosz E."/>
            <person name="Ouedraogo J.P."/>
            <person name="Overkamp K.M."/>
            <person name="Park H.-S."/>
            <person name="Perrone G."/>
            <person name="Piumi F."/>
            <person name="Punt P.J."/>
            <person name="Ram A.F."/>
            <person name="Ramon A."/>
            <person name="Rauscher S."/>
            <person name="Record E."/>
            <person name="Riano-Pachon D.M."/>
            <person name="Robert V."/>
            <person name="Roehrig J."/>
            <person name="Ruller R."/>
            <person name="Salamov A."/>
            <person name="Salih N.S."/>
            <person name="Samson R.A."/>
            <person name="Sandor E."/>
            <person name="Sanguinetti M."/>
            <person name="Schuetze T."/>
            <person name="Sepcic K."/>
            <person name="Shelest E."/>
            <person name="Sherlock G."/>
            <person name="Sophianopoulou V."/>
            <person name="Squina F.M."/>
            <person name="Sun H."/>
            <person name="Susca A."/>
            <person name="Todd R.B."/>
            <person name="Tsang A."/>
            <person name="Unkles S.E."/>
            <person name="van de Wiele N."/>
            <person name="van Rossen-Uffink D."/>
            <person name="Oliveira J.V."/>
            <person name="Vesth T.C."/>
            <person name="Visser J."/>
            <person name="Yu J.-H."/>
            <person name="Zhou M."/>
            <person name="Andersen M.R."/>
            <person name="Archer D.B."/>
            <person name="Baker S.E."/>
            <person name="Benoit I."/>
            <person name="Brakhage A.A."/>
            <person name="Braus G.H."/>
            <person name="Fischer R."/>
            <person name="Frisvad J.C."/>
            <person name="Goldman G.H."/>
            <person name="Houbraken J."/>
            <person name="Oakley B."/>
            <person name="Pocsi I."/>
            <person name="Scazzocchio C."/>
            <person name="Seiboth B."/>
            <person name="vanKuyk P.A."/>
            <person name="Wortman J."/>
            <person name="Dyer P.S."/>
            <person name="Grigoriev I.V."/>
        </authorList>
    </citation>
    <scope>NUCLEOTIDE SEQUENCE [LARGE SCALE GENOMIC DNA]</scope>
    <source>
        <strain evidence="6">CBS 506.65</strain>
    </source>
</reference>
<gene>
    <name evidence="5" type="ORF">ASPZODRAFT_153460</name>
</gene>
<dbReference type="InterPro" id="IPR054508">
    <property type="entry name" value="PIR1-like_C"/>
</dbReference>
<feature type="region of interest" description="Disordered" evidence="1">
    <location>
        <begin position="167"/>
        <end position="245"/>
    </location>
</feature>
<name>A0A1L9SBG6_9EURO</name>
<evidence type="ECO:0000259" key="4">
    <source>
        <dbReference type="SMART" id="SM00014"/>
    </source>
</evidence>
<keyword evidence="2" id="KW-0472">Membrane</keyword>
<evidence type="ECO:0000256" key="1">
    <source>
        <dbReference type="SAM" id="MobiDB-lite"/>
    </source>
</evidence>
<dbReference type="SUPFAM" id="SSF48317">
    <property type="entry name" value="Acid phosphatase/Vanadium-dependent haloperoxidase"/>
    <property type="match status" value="1"/>
</dbReference>
<dbReference type="GeneID" id="34612439"/>
<sequence length="797" mass="85449">MKTFVTVAALAAGANALVSRGDSCCFHLTASGGASGTVGQLSDGQNRIGGGLSAAEYCISDGKITDSSGRGCILTPPTTQFQCDEGASPTTGFSISSEGELEYNGSTKFIACETGDDNERNIYTTDSSALSSCVDITLSADSCSTCASKTTVETATVTVTVTMSAECTTSAAPPPETTSVKTTTASATKPTTTSTLSTTEAPPPETTTTSVAPTTAKTTTAKTTTVETTTSSPKTSTTSSASASCPTDLSGTWEFPHLIIPIDSAKPKDAAGTSYYGTVSSTVSSLFNFDIPSSDSGKTCSLIFLFPEQADLETSSYTFSGNGEINFGLLESPATSSTDYDNAPAIKTDYGVFTVAPGNSYLIATFSCPAGETVGYELKNAGTTDLNYFQDYNPSPGCIVGFWILDSVEPFHQHFSLRNISLQYPYAVHERVPIFLALCISGAAPIAIITVYTLLIDGLFSHHKPQDPVSRKRKLTGPYRWKDRLWELNCGVLGLLLSQALAFIITQVLKNACGKPRPDFIDRCQPLTGSEDQMPYGLSNSTICKQTDQAIMKDGFRSWPSASFAGLFYLSLWLTGKFHVMDKRGETWKTLVVTIPILAATLIAVTRIMDARHHPFDVISGSLLGIACACMSYRQYFPPVTEAWKKGRAYPIRSWATEPLPPAAARYNEYNESTVALHNTEDEHINTPDGVQGSRVPEEGVPSQLGLFHSPPLLHPSEEETPFSSSNAYNRRLRGDDDHWSSSSEDVVDDFEMHHRYTATQNPGAASELPQYEDTTYPAQPQSLPGRSLTTPSANQP</sequence>
<dbReference type="Pfam" id="PF22799">
    <property type="entry name" value="PIR1-like_C"/>
    <property type="match status" value="1"/>
</dbReference>
<feature type="signal peptide" evidence="3">
    <location>
        <begin position="1"/>
        <end position="16"/>
    </location>
</feature>
<dbReference type="PANTHER" id="PTHR39613">
    <property type="entry name" value="ANCHORED CELL WALL PROTEIN, PUTATIVE (AFU_ORTHOLOGUE AFUA_4G08960)-RELATED"/>
    <property type="match status" value="1"/>
</dbReference>
<dbReference type="AlphaFoldDB" id="A0A1L9SBG6"/>
<dbReference type="InterPro" id="IPR000326">
    <property type="entry name" value="PAP2/HPO"/>
</dbReference>
<dbReference type="STRING" id="1073090.A0A1L9SBG6"/>
<keyword evidence="6" id="KW-1185">Reference proteome</keyword>
<feature type="region of interest" description="Disordered" evidence="1">
    <location>
        <begin position="683"/>
        <end position="797"/>
    </location>
</feature>
<dbReference type="RefSeq" id="XP_022579033.1">
    <property type="nucleotide sequence ID" value="XM_022725975.1"/>
</dbReference>
<evidence type="ECO:0000256" key="2">
    <source>
        <dbReference type="SAM" id="Phobius"/>
    </source>
</evidence>
<evidence type="ECO:0000313" key="5">
    <source>
        <dbReference type="EMBL" id="OJJ44523.1"/>
    </source>
</evidence>